<dbReference type="InterPro" id="IPR003018">
    <property type="entry name" value="GAF"/>
</dbReference>
<dbReference type="Gene3D" id="1.10.3210.10">
    <property type="entry name" value="Hypothetical protein af1432"/>
    <property type="match status" value="2"/>
</dbReference>
<dbReference type="InterPro" id="IPR029016">
    <property type="entry name" value="GAF-like_dom_sf"/>
</dbReference>
<evidence type="ECO:0000256" key="1">
    <source>
        <dbReference type="SAM" id="Phobius"/>
    </source>
</evidence>
<keyword evidence="1" id="KW-1133">Transmembrane helix</keyword>
<dbReference type="InterPro" id="IPR029151">
    <property type="entry name" value="Sensor-like_sf"/>
</dbReference>
<comment type="caution">
    <text evidence="4">The sequence shown here is derived from an EMBL/GenBank/DDBJ whole genome shotgun (WGS) entry which is preliminary data.</text>
</comment>
<evidence type="ECO:0000313" key="5">
    <source>
        <dbReference type="Proteomes" id="UP001271769"/>
    </source>
</evidence>
<dbReference type="CDD" id="cd00077">
    <property type="entry name" value="HDc"/>
    <property type="match status" value="1"/>
</dbReference>
<dbReference type="Pfam" id="PF01590">
    <property type="entry name" value="GAF"/>
    <property type="match status" value="1"/>
</dbReference>
<dbReference type="PROSITE" id="PS50885">
    <property type="entry name" value="HAMP"/>
    <property type="match status" value="1"/>
</dbReference>
<feature type="transmembrane region" description="Helical" evidence="1">
    <location>
        <begin position="16"/>
        <end position="37"/>
    </location>
</feature>
<protein>
    <submittedName>
        <fullName evidence="4">HD domain-containing phosphohydrolase</fullName>
    </submittedName>
</protein>
<dbReference type="Gene3D" id="3.30.450.20">
    <property type="entry name" value="PAS domain"/>
    <property type="match status" value="1"/>
</dbReference>
<evidence type="ECO:0000259" key="2">
    <source>
        <dbReference type="PROSITE" id="PS50885"/>
    </source>
</evidence>
<dbReference type="EMBL" id="JAXCLX010000002">
    <property type="protein sequence ID" value="MDY0872743.1"/>
    <property type="molecule type" value="Genomic_DNA"/>
</dbReference>
<dbReference type="PROSITE" id="PS51832">
    <property type="entry name" value="HD_GYP"/>
    <property type="match status" value="1"/>
</dbReference>
<keyword evidence="1" id="KW-0812">Transmembrane</keyword>
<dbReference type="SUPFAM" id="SSF103190">
    <property type="entry name" value="Sensory domain-like"/>
    <property type="match status" value="1"/>
</dbReference>
<dbReference type="RefSeq" id="WP_320501217.1">
    <property type="nucleotide sequence ID" value="NZ_JAXCLX010000002.1"/>
</dbReference>
<dbReference type="SMART" id="SM00304">
    <property type="entry name" value="HAMP"/>
    <property type="match status" value="1"/>
</dbReference>
<feature type="domain" description="HAMP" evidence="2">
    <location>
        <begin position="373"/>
        <end position="426"/>
    </location>
</feature>
<dbReference type="InterPro" id="IPR003607">
    <property type="entry name" value="HD/PDEase_dom"/>
</dbReference>
<dbReference type="Pfam" id="PF00672">
    <property type="entry name" value="HAMP"/>
    <property type="match status" value="1"/>
</dbReference>
<keyword evidence="1" id="KW-0472">Membrane</keyword>
<dbReference type="Pfam" id="PF13487">
    <property type="entry name" value="HD_5"/>
    <property type="match status" value="1"/>
</dbReference>
<name>A0ABU5DZW3_9PROT</name>
<feature type="transmembrane region" description="Helical" evidence="1">
    <location>
        <begin position="356"/>
        <end position="376"/>
    </location>
</feature>
<organism evidence="4 5">
    <name type="scientific">Dongia rigui</name>
    <dbReference type="NCBI Taxonomy" id="940149"/>
    <lineage>
        <taxon>Bacteria</taxon>
        <taxon>Pseudomonadati</taxon>
        <taxon>Pseudomonadota</taxon>
        <taxon>Alphaproteobacteria</taxon>
        <taxon>Rhodospirillales</taxon>
        <taxon>Dongiaceae</taxon>
        <taxon>Dongia</taxon>
    </lineage>
</organism>
<sequence>MARPNQQSKSPVEVPLYLLGAGGITLLLMLVIATFAWHTYRGAQTILLQTSDETTRYIRDTLSEKVQRVLLPARNQITLLAHSGFSNADTLARRLDEMPLVLDALNENPITDAIYIGYPNGEFVLFRPLRDEAMRRQMKAPPNATLLVQSMTQDAVGTMLGEFRYFDADRKLLDARFMPNYNYDPRTRPWFQSAFKEQGTILTEPYLFFTTKSVGITLASKSTDGAVIVALDLTISSLAEAFKDINITPSSELALVGPSGQVVAYRDSAKMLALQADGSVRLVSLAELKVPALERAGELIGTARARSVAEIDGRRWQLSMTRIPIEGTKGIDMLIAVPEDELFAGAREIVGKQITMALLILIAAILLGWLGTRLLVKPINRLVRETKAIASFDLEQDVNVRASISEVADLARSLNKLKRTLRKFMGIGHALGAERDLKSLLDLVLRETIDLVESDGGAIYLLNEEAKVMHPEIVFWHHAHVGETRVAPLDMGESGLQSEISAILHDGRIGQIERRMEYNELEEFGLRDLVERENAHRLALLIVPLFNRKQQVLGVQILVKTRGEADGAWSPSNRLIELVRAVGASAGIAIENKQLLQAQKELMDALIKLVAGAIDAKSSYTGGHCARVPALTRMLAEATCAEKTGPFAEFDLSAEEWEAVEIGSWLHDCGKVTTPEYVVDKATKLETIYDRIHEVRMRFEVLKRDAEIAYWQGRAEGGDEASLRSEMVARQRQLDDDFAFVASCNEGGEFMDPAKIERIKTIASKVWRRTISNRQGLSYEEKKRMDRTLEPALPVEEPLLADREDHISPLEPRDLITPDNPWGFQLNVPKYKMNRGEVYNLCIGRGTLTEEERYRINDHISQTIVMLQSLPLPKHLRAVPEIAGGHHEKMDGTGYPRRLKRDEMSPVARMMAIADVFEALTAADRPYKKAKKLSEAIKIMGFMKKENHLDPDLLDIFLRHQVWKRYAEEFLEADQIDMPDLDFVLNIKPAA</sequence>
<keyword evidence="5" id="KW-1185">Reference proteome</keyword>
<dbReference type="Proteomes" id="UP001271769">
    <property type="component" value="Unassembled WGS sequence"/>
</dbReference>
<dbReference type="SUPFAM" id="SSF55781">
    <property type="entry name" value="GAF domain-like"/>
    <property type="match status" value="1"/>
</dbReference>
<dbReference type="SUPFAM" id="SSF109604">
    <property type="entry name" value="HD-domain/PDEase-like"/>
    <property type="match status" value="2"/>
</dbReference>
<feature type="domain" description="HD-GYP" evidence="3">
    <location>
        <begin position="764"/>
        <end position="973"/>
    </location>
</feature>
<reference evidence="4 5" key="1">
    <citation type="journal article" date="2013" name="Antonie Van Leeuwenhoek">
        <title>Dongia rigui sp. nov., isolated from freshwater of a large wetland in Korea.</title>
        <authorList>
            <person name="Baik K.S."/>
            <person name="Hwang Y.M."/>
            <person name="Choi J.S."/>
            <person name="Kwon J."/>
            <person name="Seong C.N."/>
        </authorList>
    </citation>
    <scope>NUCLEOTIDE SEQUENCE [LARGE SCALE GENOMIC DNA]</scope>
    <source>
        <strain evidence="4 5">04SU4-P</strain>
    </source>
</reference>
<accession>A0ABU5DZW3</accession>
<dbReference type="SMART" id="SM00065">
    <property type="entry name" value="GAF"/>
    <property type="match status" value="1"/>
</dbReference>
<dbReference type="SMART" id="SM00471">
    <property type="entry name" value="HDc"/>
    <property type="match status" value="1"/>
</dbReference>
<dbReference type="InterPro" id="IPR003660">
    <property type="entry name" value="HAMP_dom"/>
</dbReference>
<gene>
    <name evidence="4" type="ORF">SMD31_12445</name>
</gene>
<evidence type="ECO:0000259" key="3">
    <source>
        <dbReference type="PROSITE" id="PS51832"/>
    </source>
</evidence>
<dbReference type="PANTHER" id="PTHR43155:SF2">
    <property type="entry name" value="CYCLIC DI-GMP PHOSPHODIESTERASE PA4108"/>
    <property type="match status" value="1"/>
</dbReference>
<dbReference type="Gene3D" id="3.30.450.40">
    <property type="match status" value="1"/>
</dbReference>
<dbReference type="PANTHER" id="PTHR43155">
    <property type="entry name" value="CYCLIC DI-GMP PHOSPHODIESTERASE PA4108-RELATED"/>
    <property type="match status" value="1"/>
</dbReference>
<dbReference type="SUPFAM" id="SSF158472">
    <property type="entry name" value="HAMP domain-like"/>
    <property type="match status" value="1"/>
</dbReference>
<proteinExistence type="predicted"/>
<dbReference type="InterPro" id="IPR037522">
    <property type="entry name" value="HD_GYP_dom"/>
</dbReference>
<dbReference type="CDD" id="cd06225">
    <property type="entry name" value="HAMP"/>
    <property type="match status" value="1"/>
</dbReference>
<dbReference type="Gene3D" id="6.10.340.10">
    <property type="match status" value="1"/>
</dbReference>
<evidence type="ECO:0000313" key="4">
    <source>
        <dbReference type="EMBL" id="MDY0872743.1"/>
    </source>
</evidence>